<keyword evidence="2" id="KW-1185">Reference proteome</keyword>
<reference evidence="1 2" key="1">
    <citation type="journal article" date="2020" name="Int. J. Syst. Evol. Microbiol.">
        <title>Reclassification of Streptomyces castelarensis and Streptomyces sporoclivatus as later heterotypic synonyms of Streptomyces antimycoticus.</title>
        <authorList>
            <person name="Komaki H."/>
            <person name="Tamura T."/>
        </authorList>
    </citation>
    <scope>NUCLEOTIDE SEQUENCE [LARGE SCALE GENOMIC DNA]</scope>
    <source>
        <strain evidence="1 2">NBRC 13459</strain>
    </source>
</reference>
<comment type="caution">
    <text evidence="1">The sequence shown here is derived from an EMBL/GenBank/DDBJ whole genome shotgun (WGS) entry which is preliminary data.</text>
</comment>
<organism evidence="1 2">
    <name type="scientific">Streptomyces violaceusniger</name>
    <dbReference type="NCBI Taxonomy" id="68280"/>
    <lineage>
        <taxon>Bacteria</taxon>
        <taxon>Bacillati</taxon>
        <taxon>Actinomycetota</taxon>
        <taxon>Actinomycetes</taxon>
        <taxon>Kitasatosporales</taxon>
        <taxon>Streptomycetaceae</taxon>
        <taxon>Streptomyces</taxon>
        <taxon>Streptomyces violaceusniger group</taxon>
    </lineage>
</organism>
<accession>A0A4D4KXH3</accession>
<dbReference type="Proteomes" id="UP000301309">
    <property type="component" value="Unassembled WGS sequence"/>
</dbReference>
<name>A0A4D4KXH3_STRVO</name>
<evidence type="ECO:0000313" key="2">
    <source>
        <dbReference type="Proteomes" id="UP000301309"/>
    </source>
</evidence>
<proteinExistence type="predicted"/>
<dbReference type="AlphaFoldDB" id="A0A4D4KXH3"/>
<sequence length="77" mass="8290">MAFRGAVAYGDRRDAVADEGVDVDQLGVGVLIDVRHGLGDQEFRRVREVVQVVGLEECGDRVAADPRALGELGALKR</sequence>
<protein>
    <submittedName>
        <fullName evidence="1">Uncharacterized protein</fullName>
    </submittedName>
</protein>
<dbReference type="EMBL" id="BJHW01000001">
    <property type="protein sequence ID" value="GDY53512.1"/>
    <property type="molecule type" value="Genomic_DNA"/>
</dbReference>
<evidence type="ECO:0000313" key="1">
    <source>
        <dbReference type="EMBL" id="GDY53512.1"/>
    </source>
</evidence>
<gene>
    <name evidence="1" type="ORF">SVIO_041350</name>
</gene>